<evidence type="ECO:0000256" key="6">
    <source>
        <dbReference type="ARBA" id="ARBA00022747"/>
    </source>
</evidence>
<evidence type="ECO:0000256" key="5">
    <source>
        <dbReference type="ARBA" id="ARBA00022691"/>
    </source>
</evidence>
<feature type="non-terminal residue" evidence="10">
    <location>
        <position position="1"/>
    </location>
</feature>
<dbReference type="GO" id="GO:0015667">
    <property type="term" value="F:site-specific DNA-methyltransferase (cytosine-N4-specific) activity"/>
    <property type="evidence" value="ECO:0007669"/>
    <property type="project" value="UniProtKB-EC"/>
</dbReference>
<dbReference type="PROSITE" id="PS00093">
    <property type="entry name" value="N4_MTASE"/>
    <property type="match status" value="1"/>
</dbReference>
<evidence type="ECO:0000256" key="2">
    <source>
        <dbReference type="ARBA" id="ARBA00012185"/>
    </source>
</evidence>
<gene>
    <name evidence="10" type="ORF">B1B_03617</name>
</gene>
<accession>T1CTD9</accession>
<feature type="domain" description="DNA methylase N-4/N-6" evidence="9">
    <location>
        <begin position="3"/>
        <end position="203"/>
    </location>
</feature>
<keyword evidence="4" id="KW-0808">Transferase</keyword>
<evidence type="ECO:0000313" key="10">
    <source>
        <dbReference type="EMBL" id="EQD72690.1"/>
    </source>
</evidence>
<keyword evidence="3 10" id="KW-0489">Methyltransferase</keyword>
<protein>
    <recommendedName>
        <fullName evidence="2">site-specific DNA-methyltransferase (cytosine-N(4)-specific)</fullName>
        <ecNumber evidence="2">2.1.1.113</ecNumber>
    </recommendedName>
</protein>
<organism evidence="10">
    <name type="scientific">mine drainage metagenome</name>
    <dbReference type="NCBI Taxonomy" id="410659"/>
    <lineage>
        <taxon>unclassified sequences</taxon>
        <taxon>metagenomes</taxon>
        <taxon>ecological metagenomes</taxon>
    </lineage>
</organism>
<evidence type="ECO:0000256" key="1">
    <source>
        <dbReference type="ARBA" id="ARBA00010203"/>
    </source>
</evidence>
<dbReference type="Gene3D" id="3.40.50.150">
    <property type="entry name" value="Vaccinia Virus protein VP39"/>
    <property type="match status" value="1"/>
</dbReference>
<evidence type="ECO:0000256" key="4">
    <source>
        <dbReference type="ARBA" id="ARBA00022679"/>
    </source>
</evidence>
<keyword evidence="7" id="KW-0238">DNA-binding</keyword>
<reference evidence="10" key="1">
    <citation type="submission" date="2013-08" db="EMBL/GenBank/DDBJ databases">
        <authorList>
            <person name="Mendez C."/>
            <person name="Richter M."/>
            <person name="Ferrer M."/>
            <person name="Sanchez J."/>
        </authorList>
    </citation>
    <scope>NUCLEOTIDE SEQUENCE</scope>
</reference>
<keyword evidence="5" id="KW-0949">S-adenosyl-L-methionine</keyword>
<reference evidence="10" key="2">
    <citation type="journal article" date="2014" name="ISME J.">
        <title>Microbial stratification in low pH oxic and suboxic macroscopic growths along an acid mine drainage.</title>
        <authorList>
            <person name="Mendez-Garcia C."/>
            <person name="Mesa V."/>
            <person name="Sprenger R.R."/>
            <person name="Richter M."/>
            <person name="Diez M.S."/>
            <person name="Solano J."/>
            <person name="Bargiela R."/>
            <person name="Golyshina O.V."/>
            <person name="Manteca A."/>
            <person name="Ramos J.L."/>
            <person name="Gallego J.R."/>
            <person name="Llorente I."/>
            <person name="Martins Dos Santos V.A."/>
            <person name="Jensen O.N."/>
            <person name="Pelaez A.I."/>
            <person name="Sanchez J."/>
            <person name="Ferrer M."/>
        </authorList>
    </citation>
    <scope>NUCLEOTIDE SEQUENCE</scope>
</reference>
<comment type="caution">
    <text evidence="10">The sequence shown here is derived from an EMBL/GenBank/DDBJ whole genome shotgun (WGS) entry which is preliminary data.</text>
</comment>
<dbReference type="EMBL" id="AUZY01002232">
    <property type="protein sequence ID" value="EQD72690.1"/>
    <property type="molecule type" value="Genomic_DNA"/>
</dbReference>
<evidence type="ECO:0000256" key="7">
    <source>
        <dbReference type="ARBA" id="ARBA00023125"/>
    </source>
</evidence>
<dbReference type="InterPro" id="IPR002941">
    <property type="entry name" value="DNA_methylase_N4/N6"/>
</dbReference>
<dbReference type="EC" id="2.1.1.113" evidence="2"/>
<dbReference type="InterPro" id="IPR017985">
    <property type="entry name" value="MeTrfase_CN4_CS"/>
</dbReference>
<dbReference type="GO" id="GO:0009307">
    <property type="term" value="P:DNA restriction-modification system"/>
    <property type="evidence" value="ECO:0007669"/>
    <property type="project" value="UniProtKB-KW"/>
</dbReference>
<dbReference type="AlphaFoldDB" id="T1CTD9"/>
<comment type="similarity">
    <text evidence="1">Belongs to the N(4)/N(6)-methyltransferase family. N(4) subfamily.</text>
</comment>
<dbReference type="GO" id="GO:0032259">
    <property type="term" value="P:methylation"/>
    <property type="evidence" value="ECO:0007669"/>
    <property type="project" value="UniProtKB-KW"/>
</dbReference>
<proteinExistence type="inferred from homology"/>
<evidence type="ECO:0000256" key="8">
    <source>
        <dbReference type="ARBA" id="ARBA00049120"/>
    </source>
</evidence>
<sequence>ESVHCAVTSPPYWGLRTYGTEPQVWGGSPQCIHSWETVTIPSGNGQVTHPMVAETLNGSSATRSPRTSTSCINCGAWKGELGLEPTPECYVNHLADVFDGVRTVLRSDGTLWLNLGDTYCTHPAGLTGAKRWKASTLDIRDRTGAEQAGSIDKRVPGLKEKDLVGIPWKVAFELQRRGWWLRADCIWSKRIRCLSRPATDRPGPTSTSSS</sequence>
<dbReference type="Pfam" id="PF01555">
    <property type="entry name" value="N6_N4_Mtase"/>
    <property type="match status" value="1"/>
</dbReference>
<name>T1CTD9_9ZZZZ</name>
<dbReference type="SUPFAM" id="SSF53335">
    <property type="entry name" value="S-adenosyl-L-methionine-dependent methyltransferases"/>
    <property type="match status" value="1"/>
</dbReference>
<dbReference type="GO" id="GO:0008170">
    <property type="term" value="F:N-methyltransferase activity"/>
    <property type="evidence" value="ECO:0007669"/>
    <property type="project" value="InterPro"/>
</dbReference>
<evidence type="ECO:0000259" key="9">
    <source>
        <dbReference type="Pfam" id="PF01555"/>
    </source>
</evidence>
<evidence type="ECO:0000256" key="3">
    <source>
        <dbReference type="ARBA" id="ARBA00022603"/>
    </source>
</evidence>
<dbReference type="InterPro" id="IPR029063">
    <property type="entry name" value="SAM-dependent_MTases_sf"/>
</dbReference>
<comment type="catalytic activity">
    <reaction evidence="8">
        <text>a 2'-deoxycytidine in DNA + S-adenosyl-L-methionine = an N(4)-methyl-2'-deoxycytidine in DNA + S-adenosyl-L-homocysteine + H(+)</text>
        <dbReference type="Rhea" id="RHEA:16857"/>
        <dbReference type="Rhea" id="RHEA-COMP:11369"/>
        <dbReference type="Rhea" id="RHEA-COMP:13674"/>
        <dbReference type="ChEBI" id="CHEBI:15378"/>
        <dbReference type="ChEBI" id="CHEBI:57856"/>
        <dbReference type="ChEBI" id="CHEBI:59789"/>
        <dbReference type="ChEBI" id="CHEBI:85452"/>
        <dbReference type="ChEBI" id="CHEBI:137933"/>
        <dbReference type="EC" id="2.1.1.113"/>
    </reaction>
</comment>
<keyword evidence="6" id="KW-0680">Restriction system</keyword>
<dbReference type="GO" id="GO:0003677">
    <property type="term" value="F:DNA binding"/>
    <property type="evidence" value="ECO:0007669"/>
    <property type="project" value="UniProtKB-KW"/>
</dbReference>